<feature type="transmembrane region" description="Helical" evidence="7">
    <location>
        <begin position="54"/>
        <end position="75"/>
    </location>
</feature>
<dbReference type="InterPro" id="IPR001640">
    <property type="entry name" value="Lgt"/>
</dbReference>
<protein>
    <recommendedName>
        <fullName evidence="7">Phosphatidylglycerol--prolipoprotein diacylglyceryl transferase</fullName>
        <ecNumber evidence="7">2.5.1.145</ecNumber>
    </recommendedName>
</protein>
<feature type="transmembrane region" description="Helical" evidence="7">
    <location>
        <begin position="184"/>
        <end position="202"/>
    </location>
</feature>
<keyword evidence="5 7" id="KW-1133">Transmembrane helix</keyword>
<dbReference type="GeneID" id="78343322"/>
<dbReference type="EMBL" id="AP019735">
    <property type="protein sequence ID" value="BBL05301.1"/>
    <property type="molecule type" value="Genomic_DNA"/>
</dbReference>
<dbReference type="GO" id="GO:0042158">
    <property type="term" value="P:lipoprotein biosynthetic process"/>
    <property type="evidence" value="ECO:0007669"/>
    <property type="project" value="UniProtKB-UniRule"/>
</dbReference>
<feature type="transmembrane region" description="Helical" evidence="7">
    <location>
        <begin position="245"/>
        <end position="265"/>
    </location>
</feature>
<accession>A0A4Y1WWG9</accession>
<comment type="similarity">
    <text evidence="1 7">Belongs to the Lgt family.</text>
</comment>
<keyword evidence="8" id="KW-0449">Lipoprotein</keyword>
<dbReference type="GO" id="GO:0008961">
    <property type="term" value="F:phosphatidylglycerol-prolipoprotein diacylglyceryl transferase activity"/>
    <property type="evidence" value="ECO:0007669"/>
    <property type="project" value="UniProtKB-UniRule"/>
</dbReference>
<feature type="transmembrane region" description="Helical" evidence="7">
    <location>
        <begin position="214"/>
        <end position="233"/>
    </location>
</feature>
<dbReference type="Proteomes" id="UP000318946">
    <property type="component" value="Chromosome"/>
</dbReference>
<organism evidence="8 9">
    <name type="scientific">Alistipes communis</name>
    <dbReference type="NCBI Taxonomy" id="2585118"/>
    <lineage>
        <taxon>Bacteria</taxon>
        <taxon>Pseudomonadati</taxon>
        <taxon>Bacteroidota</taxon>
        <taxon>Bacteroidia</taxon>
        <taxon>Bacteroidales</taxon>
        <taxon>Rikenellaceae</taxon>
        <taxon>Alistipes</taxon>
    </lineage>
</organism>
<feature type="transmembrane region" description="Helical" evidence="7">
    <location>
        <begin position="24"/>
        <end position="42"/>
    </location>
</feature>
<comment type="function">
    <text evidence="7">Catalyzes the transfer of the diacylglyceryl group from phosphatidylglycerol to the sulfhydryl group of the N-terminal cysteine of a prolipoprotein, the first step in the formation of mature lipoproteins.</text>
</comment>
<dbReference type="UniPathway" id="UPA00664"/>
<feature type="transmembrane region" description="Helical" evidence="7">
    <location>
        <begin position="128"/>
        <end position="148"/>
    </location>
</feature>
<dbReference type="GO" id="GO:0005886">
    <property type="term" value="C:plasma membrane"/>
    <property type="evidence" value="ECO:0007669"/>
    <property type="project" value="UniProtKB-SubCell"/>
</dbReference>
<dbReference type="HAMAP" id="MF_01147">
    <property type="entry name" value="Lgt"/>
    <property type="match status" value="1"/>
</dbReference>
<comment type="catalytic activity">
    <reaction evidence="7">
        <text>L-cysteinyl-[prolipoprotein] + a 1,2-diacyl-sn-glycero-3-phospho-(1'-sn-glycerol) = an S-1,2-diacyl-sn-glyceryl-L-cysteinyl-[prolipoprotein] + sn-glycerol 1-phosphate + H(+)</text>
        <dbReference type="Rhea" id="RHEA:56712"/>
        <dbReference type="Rhea" id="RHEA-COMP:14679"/>
        <dbReference type="Rhea" id="RHEA-COMP:14680"/>
        <dbReference type="ChEBI" id="CHEBI:15378"/>
        <dbReference type="ChEBI" id="CHEBI:29950"/>
        <dbReference type="ChEBI" id="CHEBI:57685"/>
        <dbReference type="ChEBI" id="CHEBI:64716"/>
        <dbReference type="ChEBI" id="CHEBI:140658"/>
        <dbReference type="EC" id="2.5.1.145"/>
    </reaction>
</comment>
<name>A0A4Y1WWG9_9BACT</name>
<sequence>MVFNPLYIVWNFNPVLFSVGGLDIRYYGLMWALAILVGAKFFDNFCKREGLPSSVSESIFIYGTLATIIGSRLGHCLFYEPQHYLAHPLAIITEIRNGGMASHGAAVGLLIGLWLFSRRNKLPYIWSLDRIMIPVAIGGAAVRFGNLFNSEIVGSVTDMSWGFKFVRLYRDLPLDAVPVQHPTQLYEALCYVVTFGVLWWLYYRRDTGVRRPGLLFGVGLIGVFLTRFFIEFIKEDQEAFEQGMLLNMGQLLSIPFILFGIYMIWRALSRPAVEAKPASPGRKTKPARK</sequence>
<dbReference type="RefSeq" id="WP_141413473.1">
    <property type="nucleotide sequence ID" value="NZ_AP019735.1"/>
</dbReference>
<keyword evidence="6 7" id="KW-0472">Membrane</keyword>
<keyword evidence="2 7" id="KW-1003">Cell membrane</keyword>
<evidence type="ECO:0000256" key="6">
    <source>
        <dbReference type="ARBA" id="ARBA00023136"/>
    </source>
</evidence>
<evidence type="ECO:0000313" key="9">
    <source>
        <dbReference type="Proteomes" id="UP000318946"/>
    </source>
</evidence>
<dbReference type="NCBIfam" id="TIGR00544">
    <property type="entry name" value="lgt"/>
    <property type="match status" value="1"/>
</dbReference>
<evidence type="ECO:0000256" key="1">
    <source>
        <dbReference type="ARBA" id="ARBA00007150"/>
    </source>
</evidence>
<feature type="transmembrane region" description="Helical" evidence="7">
    <location>
        <begin position="95"/>
        <end position="116"/>
    </location>
</feature>
<feature type="binding site" evidence="7">
    <location>
        <position position="143"/>
    </location>
    <ligand>
        <name>a 1,2-diacyl-sn-glycero-3-phospho-(1'-sn-glycerol)</name>
        <dbReference type="ChEBI" id="CHEBI:64716"/>
    </ligand>
</feature>
<proteinExistence type="inferred from homology"/>
<dbReference type="AlphaFoldDB" id="A0A4Y1WWG9"/>
<keyword evidence="9" id="KW-1185">Reference proteome</keyword>
<dbReference type="PANTHER" id="PTHR30589:SF0">
    <property type="entry name" value="PHOSPHATIDYLGLYCEROL--PROLIPOPROTEIN DIACYLGLYCERYL TRANSFERASE"/>
    <property type="match status" value="1"/>
</dbReference>
<evidence type="ECO:0000256" key="2">
    <source>
        <dbReference type="ARBA" id="ARBA00022475"/>
    </source>
</evidence>
<evidence type="ECO:0000256" key="5">
    <source>
        <dbReference type="ARBA" id="ARBA00022989"/>
    </source>
</evidence>
<evidence type="ECO:0000256" key="3">
    <source>
        <dbReference type="ARBA" id="ARBA00022679"/>
    </source>
</evidence>
<evidence type="ECO:0000256" key="7">
    <source>
        <dbReference type="HAMAP-Rule" id="MF_01147"/>
    </source>
</evidence>
<dbReference type="PANTHER" id="PTHR30589">
    <property type="entry name" value="PROLIPOPROTEIN DIACYLGLYCERYL TRANSFERASE"/>
    <property type="match status" value="1"/>
</dbReference>
<dbReference type="EC" id="2.5.1.145" evidence="7"/>
<reference evidence="9" key="1">
    <citation type="submission" date="2019-06" db="EMBL/GenBank/DDBJ databases">
        <title>Alistipes onderdonkii subsp. vulgaris subsp. nov., Alistipes dispar sp. nov. and Alistipes communis sp. nov., isolated from human faeces, and creation of Alistipes onderdonkii subsp. onderdonkii subsp. nov.</title>
        <authorList>
            <person name="Sakamoto M."/>
            <person name="Ikeyama N."/>
            <person name="Ogata Y."/>
            <person name="Suda W."/>
            <person name="Iino T."/>
            <person name="Hattori M."/>
            <person name="Ohkuma M."/>
        </authorList>
    </citation>
    <scope>NUCLEOTIDE SEQUENCE [LARGE SCALE GENOMIC DNA]</scope>
    <source>
        <strain evidence="9">5CBH24</strain>
    </source>
</reference>
<keyword evidence="4 7" id="KW-0812">Transmembrane</keyword>
<dbReference type="OrthoDB" id="871140at2"/>
<dbReference type="KEGG" id="acou:A5CBH24_26140"/>
<evidence type="ECO:0000256" key="4">
    <source>
        <dbReference type="ARBA" id="ARBA00022692"/>
    </source>
</evidence>
<comment type="subcellular location">
    <subcellularLocation>
        <location evidence="7">Cell membrane</location>
        <topology evidence="7">Multi-pass membrane protein</topology>
    </subcellularLocation>
</comment>
<dbReference type="Pfam" id="PF01790">
    <property type="entry name" value="LGT"/>
    <property type="match status" value="1"/>
</dbReference>
<evidence type="ECO:0000313" key="8">
    <source>
        <dbReference type="EMBL" id="BBL05301.1"/>
    </source>
</evidence>
<keyword evidence="3 7" id="KW-0808">Transferase</keyword>
<gene>
    <name evidence="7 8" type="primary">lgt</name>
    <name evidence="8" type="ORF">A5CBH24_26140</name>
</gene>
<comment type="pathway">
    <text evidence="7">Protein modification; lipoprotein biosynthesis (diacylglyceryl transfer).</text>
</comment>